<feature type="compositionally biased region" description="Polar residues" evidence="1">
    <location>
        <begin position="1"/>
        <end position="11"/>
    </location>
</feature>
<dbReference type="Proteomes" id="UP000829291">
    <property type="component" value="Chromosome 3"/>
</dbReference>
<dbReference type="InterPro" id="IPR035901">
    <property type="entry name" value="GIY-YIG_endonuc_sf"/>
</dbReference>
<evidence type="ECO:0000256" key="1">
    <source>
        <dbReference type="SAM" id="MobiDB-lite"/>
    </source>
</evidence>
<dbReference type="Pfam" id="PF26215">
    <property type="entry name" value="HTH_animal"/>
    <property type="match status" value="1"/>
</dbReference>
<proteinExistence type="predicted"/>
<feature type="region of interest" description="Disordered" evidence="1">
    <location>
        <begin position="1"/>
        <end position="24"/>
    </location>
</feature>
<protein>
    <submittedName>
        <fullName evidence="4">Uncharacterized protein LOC124293405</fullName>
    </submittedName>
</protein>
<dbReference type="PROSITE" id="PS50164">
    <property type="entry name" value="GIY_YIG"/>
    <property type="match status" value="1"/>
</dbReference>
<dbReference type="PANTHER" id="PTHR21301">
    <property type="entry name" value="REVERSE TRANSCRIPTASE"/>
    <property type="match status" value="1"/>
</dbReference>
<sequence length="668" mass="77127">MTLLSMTNLKSQHPRTESYDHPQQSDVPLMLSNFKKIKKQNIKKFGKLQDKMTDNVEQKVGNRIYNFTDTVLPSEVQKILDLDFNYGLLTTNINQPVVTIIKDLEGCIDKAKDDELSNEALTGVRNNLRARGVNIVTNHIKYQRRSNSNHKKNFNLVKNIKVTRNFFKQHEDLLVMRSDKGNSTVVMYKEEYLTEMNKLVGDRKTYEKIKRDPTSKLQNISNRLIKKLVDIGILDNIEGKLMRTHSALAPRIYGSRKTHKPGCKLRPVVSSIGSPGYEIANFVHKSLLPLIRKIIMERWDEIQKFVQLDQTTLLELIDFCYDSGYFVFDGNFYLQKEGCAMGSPASRSIAIIAVDYVVSTALTHLDFEIPIIKSYVDDLFAVVPKDKVDSILDVFNSVDKDIQFTLEVENNGKLPFLDILIERSEDGDLITSWFKKPYSSGRILNFNSNHPLSQKLGVVKGFLNRAMRLSHVNKTKESIRMVRRLLSSNNYPNKVISKCEKIVSEWIRNNIKNNNVNRNWSFSRFPYIKGLSPRLGSLFRHTNCKLPGKEDRSGLVYRIPCSCGKWYVGQTRQKLKTRVRQHKLDCRPEKSIKNNKTALAELHFVEDGHNFQFEDVEILDLEKNYMKRNLSEMIFIKAMNCVNFRSDTQNLSTIYSDLINDVKDLVKS</sequence>
<dbReference type="PANTHER" id="PTHR21301:SF10">
    <property type="entry name" value="REVERSE TRANSCRIPTASE DOMAIN-CONTAINING PROTEIN"/>
    <property type="match status" value="1"/>
</dbReference>
<name>A0ABM3FQC6_NEOLC</name>
<dbReference type="CDD" id="cd10442">
    <property type="entry name" value="GIY-YIG_PLEs"/>
    <property type="match status" value="1"/>
</dbReference>
<accession>A0ABM3FQC6</accession>
<keyword evidence="3" id="KW-1185">Reference proteome</keyword>
<dbReference type="InterPro" id="IPR058912">
    <property type="entry name" value="HTH_animal"/>
</dbReference>
<evidence type="ECO:0000259" key="2">
    <source>
        <dbReference type="PROSITE" id="PS50164"/>
    </source>
</evidence>
<dbReference type="GeneID" id="124293405"/>
<dbReference type="Gene3D" id="3.40.1440.10">
    <property type="entry name" value="GIY-YIG endonuclease"/>
    <property type="match status" value="1"/>
</dbReference>
<organism evidence="3 4">
    <name type="scientific">Neodiprion lecontei</name>
    <name type="common">Redheaded pine sawfly</name>
    <dbReference type="NCBI Taxonomy" id="441921"/>
    <lineage>
        <taxon>Eukaryota</taxon>
        <taxon>Metazoa</taxon>
        <taxon>Ecdysozoa</taxon>
        <taxon>Arthropoda</taxon>
        <taxon>Hexapoda</taxon>
        <taxon>Insecta</taxon>
        <taxon>Pterygota</taxon>
        <taxon>Neoptera</taxon>
        <taxon>Endopterygota</taxon>
        <taxon>Hymenoptera</taxon>
        <taxon>Tenthredinoidea</taxon>
        <taxon>Diprionidae</taxon>
        <taxon>Diprioninae</taxon>
        <taxon>Neodiprion</taxon>
    </lineage>
</organism>
<dbReference type="RefSeq" id="XP_046590205.1">
    <property type="nucleotide sequence ID" value="XM_046734249.1"/>
</dbReference>
<dbReference type="SUPFAM" id="SSF82771">
    <property type="entry name" value="GIY-YIG endonuclease"/>
    <property type="match status" value="1"/>
</dbReference>
<reference evidence="4" key="1">
    <citation type="submission" date="2025-08" db="UniProtKB">
        <authorList>
            <consortium name="RefSeq"/>
        </authorList>
    </citation>
    <scope>IDENTIFICATION</scope>
    <source>
        <tissue evidence="4">Thorax and Abdomen</tissue>
    </source>
</reference>
<gene>
    <name evidence="4" type="primary">LOC124293405</name>
</gene>
<dbReference type="InterPro" id="IPR000305">
    <property type="entry name" value="GIY-YIG_endonuc"/>
</dbReference>
<evidence type="ECO:0000313" key="3">
    <source>
        <dbReference type="Proteomes" id="UP000829291"/>
    </source>
</evidence>
<feature type="domain" description="GIY-YIG" evidence="2">
    <location>
        <begin position="552"/>
        <end position="637"/>
    </location>
</feature>
<dbReference type="Pfam" id="PF01541">
    <property type="entry name" value="GIY-YIG"/>
    <property type="match status" value="1"/>
</dbReference>
<evidence type="ECO:0000313" key="4">
    <source>
        <dbReference type="RefSeq" id="XP_046590205.1"/>
    </source>
</evidence>